<accession>A0ABD3N8G4</accession>
<evidence type="ECO:0000313" key="1">
    <source>
        <dbReference type="EMBL" id="KAL3770842.1"/>
    </source>
</evidence>
<dbReference type="Proteomes" id="UP001530293">
    <property type="component" value="Unassembled WGS sequence"/>
</dbReference>
<dbReference type="EMBL" id="JALLBG020000035">
    <property type="protein sequence ID" value="KAL3770842.1"/>
    <property type="molecule type" value="Genomic_DNA"/>
</dbReference>
<dbReference type="AlphaFoldDB" id="A0ABD3N8G4"/>
<sequence>MNAAAMTINVAATSTATSTRTRQARAVSFSEFSSLIFVSNEEDDHVTKSTKWYTSNERQRFRQTLMDDVRQVSHEINELSPGGIMTPEQLCGCLGIELFINRAAAKNAERARRAHISAVLSEQRRQIYLGICDPKELSIVSKRGSRGMRERARKLALGYACL</sequence>
<keyword evidence="2" id="KW-1185">Reference proteome</keyword>
<comment type="caution">
    <text evidence="1">The sequence shown here is derived from an EMBL/GenBank/DDBJ whole genome shotgun (WGS) entry which is preliminary data.</text>
</comment>
<proteinExistence type="predicted"/>
<organism evidence="1 2">
    <name type="scientific">Discostella pseudostelligera</name>
    <dbReference type="NCBI Taxonomy" id="259834"/>
    <lineage>
        <taxon>Eukaryota</taxon>
        <taxon>Sar</taxon>
        <taxon>Stramenopiles</taxon>
        <taxon>Ochrophyta</taxon>
        <taxon>Bacillariophyta</taxon>
        <taxon>Coscinodiscophyceae</taxon>
        <taxon>Thalassiosirophycidae</taxon>
        <taxon>Stephanodiscales</taxon>
        <taxon>Stephanodiscaceae</taxon>
        <taxon>Discostella</taxon>
    </lineage>
</organism>
<name>A0ABD3N8G4_9STRA</name>
<protein>
    <submittedName>
        <fullName evidence="1">Uncharacterized protein</fullName>
    </submittedName>
</protein>
<gene>
    <name evidence="1" type="ORF">ACHAWU_006401</name>
</gene>
<evidence type="ECO:0000313" key="2">
    <source>
        <dbReference type="Proteomes" id="UP001530293"/>
    </source>
</evidence>
<reference evidence="1 2" key="1">
    <citation type="submission" date="2024-10" db="EMBL/GenBank/DDBJ databases">
        <title>Updated reference genomes for cyclostephanoid diatoms.</title>
        <authorList>
            <person name="Roberts W.R."/>
            <person name="Alverson A.J."/>
        </authorList>
    </citation>
    <scope>NUCLEOTIDE SEQUENCE [LARGE SCALE GENOMIC DNA]</scope>
    <source>
        <strain evidence="1 2">AJA232-27</strain>
    </source>
</reference>